<dbReference type="EMBL" id="AWXZ01000013">
    <property type="protein sequence ID" value="ESR26929.1"/>
    <property type="molecule type" value="Genomic_DNA"/>
</dbReference>
<accession>V4RNV7</accession>
<dbReference type="OrthoDB" id="9813144at2"/>
<evidence type="ECO:0008006" key="4">
    <source>
        <dbReference type="Google" id="ProtNLM"/>
    </source>
</evidence>
<reference evidence="2 3" key="1">
    <citation type="journal article" date="2014" name="Genome Announc.">
        <title>Draft Genome Sequence of Lutibaculum baratangense Strain AMV1T, Isolated from a Mud Volcano in Andamans, India.</title>
        <authorList>
            <person name="Singh A."/>
            <person name="Sreenivas A."/>
            <person name="Sathyanarayana Reddy G."/>
            <person name="Pinnaka A.K."/>
            <person name="Shivaji S."/>
        </authorList>
    </citation>
    <scope>NUCLEOTIDE SEQUENCE [LARGE SCALE GENOMIC DNA]</scope>
    <source>
        <strain evidence="2 3">AMV1</strain>
    </source>
</reference>
<dbReference type="PANTHER" id="PTHR34387">
    <property type="entry name" value="SLR1258 PROTEIN"/>
    <property type="match status" value="1"/>
</dbReference>
<evidence type="ECO:0000313" key="2">
    <source>
        <dbReference type="EMBL" id="ESR26929.1"/>
    </source>
</evidence>
<comment type="caution">
    <text evidence="2">The sequence shown here is derived from an EMBL/GenBank/DDBJ whole genome shotgun (WGS) entry which is preliminary data.</text>
</comment>
<dbReference type="Pfam" id="PF04402">
    <property type="entry name" value="SIMPL"/>
    <property type="match status" value="1"/>
</dbReference>
<dbReference type="InterPro" id="IPR007497">
    <property type="entry name" value="SIMPL/DUF541"/>
</dbReference>
<evidence type="ECO:0000256" key="1">
    <source>
        <dbReference type="SAM" id="SignalP"/>
    </source>
</evidence>
<keyword evidence="1" id="KW-0732">Signal</keyword>
<sequence>MLRSIPLTAAVLAASLAAAPAWAQGDSARDRTIAVTGSAETGAAPDRATVTVGVVTEAATAESALERNNEAVRALIDTLKAQGVEARDLQTSGFSVSPQYVYPPRQNDGSQEAPRIVGYTVSNNVSARLRQLDGIGAVLDASVKAGANQIHGISFDVSDADTLVDEARKQAFANARRKAELYAEAAGATLGAVVSISESTRRDQPPIPMMRMEAAKDSAVPVETGEQTLGVQVEVTWTLED</sequence>
<dbReference type="STRING" id="631454.N177_0713"/>
<keyword evidence="3" id="KW-1185">Reference proteome</keyword>
<gene>
    <name evidence="2" type="ORF">N177_0713</name>
</gene>
<feature type="signal peptide" evidence="1">
    <location>
        <begin position="1"/>
        <end position="23"/>
    </location>
</feature>
<feature type="chain" id="PRO_5004725901" description="Outer membrane protein" evidence="1">
    <location>
        <begin position="24"/>
        <end position="241"/>
    </location>
</feature>
<protein>
    <recommendedName>
        <fullName evidence="4">Outer membrane protein</fullName>
    </recommendedName>
</protein>
<dbReference type="Gene3D" id="3.30.110.170">
    <property type="entry name" value="Protein of unknown function (DUF541), domain 1"/>
    <property type="match status" value="1"/>
</dbReference>
<dbReference type="RefSeq" id="WP_023430862.1">
    <property type="nucleotide sequence ID" value="NZ_AWXZ01000013.1"/>
</dbReference>
<dbReference type="Gene3D" id="3.30.70.2970">
    <property type="entry name" value="Protein of unknown function (DUF541), domain 2"/>
    <property type="match status" value="1"/>
</dbReference>
<evidence type="ECO:0000313" key="3">
    <source>
        <dbReference type="Proteomes" id="UP000017819"/>
    </source>
</evidence>
<dbReference type="PANTHER" id="PTHR34387:SF1">
    <property type="entry name" value="PERIPLASMIC IMMUNOGENIC PROTEIN"/>
    <property type="match status" value="1"/>
</dbReference>
<dbReference type="GO" id="GO:0006974">
    <property type="term" value="P:DNA damage response"/>
    <property type="evidence" value="ECO:0007669"/>
    <property type="project" value="TreeGrafter"/>
</dbReference>
<proteinExistence type="predicted"/>
<dbReference type="AlphaFoldDB" id="V4RNV7"/>
<dbReference type="InterPro" id="IPR052022">
    <property type="entry name" value="26kDa_periplasmic_antigen"/>
</dbReference>
<name>V4RNV7_9HYPH</name>
<dbReference type="eggNOG" id="COG2968">
    <property type="taxonomic scope" value="Bacteria"/>
</dbReference>
<organism evidence="2 3">
    <name type="scientific">Lutibaculum baratangense AMV1</name>
    <dbReference type="NCBI Taxonomy" id="631454"/>
    <lineage>
        <taxon>Bacteria</taxon>
        <taxon>Pseudomonadati</taxon>
        <taxon>Pseudomonadota</taxon>
        <taxon>Alphaproteobacteria</taxon>
        <taxon>Hyphomicrobiales</taxon>
        <taxon>Tepidamorphaceae</taxon>
        <taxon>Lutibaculum</taxon>
    </lineage>
</organism>
<dbReference type="Proteomes" id="UP000017819">
    <property type="component" value="Unassembled WGS sequence"/>
</dbReference>